<evidence type="ECO:0000256" key="11">
    <source>
        <dbReference type="PIRSR" id="PIRSR000439-1"/>
    </source>
</evidence>
<dbReference type="OrthoDB" id="10039049at2759"/>
<evidence type="ECO:0000256" key="2">
    <source>
        <dbReference type="ARBA" id="ARBA00009010"/>
    </source>
</evidence>
<feature type="transmembrane region" description="Helical" evidence="13">
    <location>
        <begin position="473"/>
        <end position="492"/>
    </location>
</feature>
<dbReference type="PANTHER" id="PTHR10408:SF9">
    <property type="entry name" value="STEROL O-ACYLTRANSFERASE 2-RELATED"/>
    <property type="match status" value="1"/>
</dbReference>
<keyword evidence="7 10" id="KW-0472">Membrane</keyword>
<proteinExistence type="inferred from homology"/>
<evidence type="ECO:0000256" key="4">
    <source>
        <dbReference type="ARBA" id="ARBA00022692"/>
    </source>
</evidence>
<dbReference type="AlphaFoldDB" id="A0A0H2S274"/>
<reference evidence="14 15" key="1">
    <citation type="submission" date="2015-04" db="EMBL/GenBank/DDBJ databases">
        <title>Complete genome sequence of Schizopora paradoxa KUC8140, a cosmopolitan wood degrader in East Asia.</title>
        <authorList>
            <consortium name="DOE Joint Genome Institute"/>
            <person name="Min B."/>
            <person name="Park H."/>
            <person name="Jang Y."/>
            <person name="Kim J.-J."/>
            <person name="Kim K.H."/>
            <person name="Pangilinan J."/>
            <person name="Lipzen A."/>
            <person name="Riley R."/>
            <person name="Grigoriev I.V."/>
            <person name="Spatafora J.W."/>
            <person name="Choi I.-G."/>
        </authorList>
    </citation>
    <scope>NUCLEOTIDE SEQUENCE [LARGE SCALE GENOMIC DNA]</scope>
    <source>
        <strain evidence="14 15">KUC8140</strain>
    </source>
</reference>
<keyword evidence="5 10" id="KW-0256">Endoplasmic reticulum</keyword>
<dbReference type="GO" id="GO:0034737">
    <property type="term" value="F:ergosterol O-acyltransferase activity"/>
    <property type="evidence" value="ECO:0007669"/>
    <property type="project" value="TreeGrafter"/>
</dbReference>
<evidence type="ECO:0000256" key="13">
    <source>
        <dbReference type="SAM" id="Phobius"/>
    </source>
</evidence>
<evidence type="ECO:0000313" key="15">
    <source>
        <dbReference type="Proteomes" id="UP000053477"/>
    </source>
</evidence>
<comment type="similarity">
    <text evidence="2 10">Belongs to the membrane-bound acyltransferase family. Sterol o-acyltransferase subfamily.</text>
</comment>
<organism evidence="14 15">
    <name type="scientific">Schizopora paradoxa</name>
    <dbReference type="NCBI Taxonomy" id="27342"/>
    <lineage>
        <taxon>Eukaryota</taxon>
        <taxon>Fungi</taxon>
        <taxon>Dikarya</taxon>
        <taxon>Basidiomycota</taxon>
        <taxon>Agaricomycotina</taxon>
        <taxon>Agaricomycetes</taxon>
        <taxon>Hymenochaetales</taxon>
        <taxon>Schizoporaceae</taxon>
        <taxon>Schizopora</taxon>
    </lineage>
</organism>
<feature type="transmembrane region" description="Helical" evidence="13">
    <location>
        <begin position="546"/>
        <end position="565"/>
    </location>
</feature>
<keyword evidence="3 10" id="KW-0808">Transferase</keyword>
<sequence length="621" mass="69919">MTQSNLAHELANGSAEKTDAVVNRDVGHLKPPKSLPAQIVEDSKAELKRTRSGGFQTNEGTLYVSKPFRSGKSKKARAVISFVPRHSTFDSPISGSNEFRGFFTLFWISLFLLVVQNYVASFERHGYPIELAFAAMFSRHALSLAISDGILVLSTGLSVPFAIALKKGWLNYYGMGLFIQHTMQTVILFSAITWTFNRKWPWVQSGFLTLHSLVMIMKMHSYMATNGYLQSVDRQHKRTLDALRSAASRVGGWDSARTEAKAHRLQAQSKENGFSDPTPDSGGSVRSTLSAASAASTEEVTPSMTPSTLPDGTTRSYIDADMAVTLRKRLLHESASKEGNGAAVDDNVPRPIIDTEYNILAYHPDEDISNLANELIEMDQELNSSGKENIRWPNNISLANFADYQLIPTLVYELEYPRTDRIRPMYVFEKTVATFGTFALLYTMTENFILPLVPTSKEQPFIKSLLDLALPFMLSYLLLFYIIFECICNGFAELSRFADRQFYEDWWNSTSQGEFSRKWNKPVHMFLLRHVYSSTLASYKISRNSAMLLTFLLSACAHELVMVVVTKKLRFYLFSMQLAQIPMIALSRLPAVKRNKVLGNVVFWVGLYTGFPLLCVAYCAY</sequence>
<evidence type="ECO:0000256" key="5">
    <source>
        <dbReference type="ARBA" id="ARBA00022824"/>
    </source>
</evidence>
<evidence type="ECO:0000256" key="7">
    <source>
        <dbReference type="ARBA" id="ARBA00023136"/>
    </source>
</evidence>
<feature type="transmembrane region" description="Helical" evidence="13">
    <location>
        <begin position="431"/>
        <end position="453"/>
    </location>
</feature>
<feature type="active site" evidence="11">
    <location>
        <position position="558"/>
    </location>
</feature>
<keyword evidence="6 13" id="KW-1133">Transmembrane helix</keyword>
<dbReference type="InterPro" id="IPR004299">
    <property type="entry name" value="MBOAT_fam"/>
</dbReference>
<name>A0A0H2S274_9AGAM</name>
<feature type="compositionally biased region" description="Low complexity" evidence="12">
    <location>
        <begin position="287"/>
        <end position="297"/>
    </location>
</feature>
<dbReference type="EMBL" id="KQ085899">
    <property type="protein sequence ID" value="KLO17947.1"/>
    <property type="molecule type" value="Genomic_DNA"/>
</dbReference>
<feature type="transmembrane region" description="Helical" evidence="13">
    <location>
        <begin position="172"/>
        <end position="194"/>
    </location>
</feature>
<evidence type="ECO:0000256" key="8">
    <source>
        <dbReference type="ARBA" id="ARBA00023315"/>
    </source>
</evidence>
<evidence type="ECO:0000256" key="3">
    <source>
        <dbReference type="ARBA" id="ARBA00022679"/>
    </source>
</evidence>
<comment type="function">
    <text evidence="9">Sterol O-acyltransferase that catalyzes the formation of stery esters.</text>
</comment>
<evidence type="ECO:0000256" key="1">
    <source>
        <dbReference type="ARBA" id="ARBA00004477"/>
    </source>
</evidence>
<feature type="transmembrane region" description="Helical" evidence="13">
    <location>
        <begin position="140"/>
        <end position="165"/>
    </location>
</feature>
<dbReference type="FunCoup" id="A0A0H2S274">
    <property type="interactions" value="179"/>
</dbReference>
<dbReference type="PANTHER" id="PTHR10408">
    <property type="entry name" value="STEROL O-ACYLTRANSFERASE"/>
    <property type="match status" value="1"/>
</dbReference>
<gene>
    <name evidence="14" type="ORF">SCHPADRAFT_900132</name>
</gene>
<keyword evidence="8 10" id="KW-0012">Acyltransferase</keyword>
<dbReference type="Pfam" id="PF03062">
    <property type="entry name" value="MBOAT"/>
    <property type="match status" value="1"/>
</dbReference>
<evidence type="ECO:0000256" key="6">
    <source>
        <dbReference type="ARBA" id="ARBA00022989"/>
    </source>
</evidence>
<dbReference type="PIRSF" id="PIRSF000439">
    <property type="entry name" value="Oat_ACAT_DAG_ARE"/>
    <property type="match status" value="1"/>
</dbReference>
<evidence type="ECO:0000313" key="14">
    <source>
        <dbReference type="EMBL" id="KLO17947.1"/>
    </source>
</evidence>
<feature type="transmembrane region" description="Helical" evidence="13">
    <location>
        <begin position="601"/>
        <end position="620"/>
    </location>
</feature>
<keyword evidence="4 13" id="KW-0812">Transmembrane</keyword>
<evidence type="ECO:0000256" key="10">
    <source>
        <dbReference type="PIRNR" id="PIRNR000439"/>
    </source>
</evidence>
<evidence type="ECO:0000256" key="12">
    <source>
        <dbReference type="SAM" id="MobiDB-lite"/>
    </source>
</evidence>
<keyword evidence="15" id="KW-1185">Reference proteome</keyword>
<dbReference type="Proteomes" id="UP000053477">
    <property type="component" value="Unassembled WGS sequence"/>
</dbReference>
<feature type="compositionally biased region" description="Polar residues" evidence="12">
    <location>
        <begin position="298"/>
        <end position="315"/>
    </location>
</feature>
<dbReference type="InterPro" id="IPR014371">
    <property type="entry name" value="Oat_ACAT_DAG_ARE"/>
</dbReference>
<dbReference type="InParanoid" id="A0A0H2S274"/>
<accession>A0A0H2S274</accession>
<evidence type="ECO:0000256" key="9">
    <source>
        <dbReference type="ARBA" id="ARBA00023568"/>
    </source>
</evidence>
<feature type="transmembrane region" description="Helical" evidence="13">
    <location>
        <begin position="101"/>
        <end position="120"/>
    </location>
</feature>
<feature type="region of interest" description="Disordered" evidence="12">
    <location>
        <begin position="263"/>
        <end position="315"/>
    </location>
</feature>
<dbReference type="GO" id="GO:0005789">
    <property type="term" value="C:endoplasmic reticulum membrane"/>
    <property type="evidence" value="ECO:0007669"/>
    <property type="project" value="UniProtKB-SubCell"/>
</dbReference>
<dbReference type="STRING" id="27342.A0A0H2S274"/>
<protein>
    <recommendedName>
        <fullName evidence="10">O-acyltransferase</fullName>
    </recommendedName>
</protein>
<comment type="subcellular location">
    <subcellularLocation>
        <location evidence="1 10">Endoplasmic reticulum membrane</location>
        <topology evidence="1 10">Multi-pass membrane protein</topology>
    </subcellularLocation>
</comment>
<dbReference type="GO" id="GO:0008204">
    <property type="term" value="P:ergosterol metabolic process"/>
    <property type="evidence" value="ECO:0007669"/>
    <property type="project" value="TreeGrafter"/>
</dbReference>